<evidence type="ECO:0000313" key="2">
    <source>
        <dbReference type="Proteomes" id="UP001597294"/>
    </source>
</evidence>
<proteinExistence type="predicted"/>
<accession>A0ABW5BFQ6</accession>
<dbReference type="InterPro" id="IPR009922">
    <property type="entry name" value="DUF1457"/>
</dbReference>
<comment type="caution">
    <text evidence="1">The sequence shown here is derived from an EMBL/GenBank/DDBJ whole genome shotgun (WGS) entry which is preliminary data.</text>
</comment>
<name>A0ABW5BFQ6_9PROT</name>
<reference evidence="2" key="1">
    <citation type="journal article" date="2019" name="Int. J. Syst. Evol. Microbiol.">
        <title>The Global Catalogue of Microorganisms (GCM) 10K type strain sequencing project: providing services to taxonomists for standard genome sequencing and annotation.</title>
        <authorList>
            <consortium name="The Broad Institute Genomics Platform"/>
            <consortium name="The Broad Institute Genome Sequencing Center for Infectious Disease"/>
            <person name="Wu L."/>
            <person name="Ma J."/>
        </authorList>
    </citation>
    <scope>NUCLEOTIDE SEQUENCE [LARGE SCALE GENOMIC DNA]</scope>
    <source>
        <strain evidence="2">CGMCC 4.7192</strain>
    </source>
</reference>
<organism evidence="1 2">
    <name type="scientific">Kiloniella antarctica</name>
    <dbReference type="NCBI Taxonomy" id="1550907"/>
    <lineage>
        <taxon>Bacteria</taxon>
        <taxon>Pseudomonadati</taxon>
        <taxon>Pseudomonadota</taxon>
        <taxon>Alphaproteobacteria</taxon>
        <taxon>Rhodospirillales</taxon>
        <taxon>Kiloniellaceae</taxon>
        <taxon>Kiloniella</taxon>
    </lineage>
</organism>
<dbReference type="Pfam" id="PF07310">
    <property type="entry name" value="PAS_5"/>
    <property type="match status" value="1"/>
</dbReference>
<dbReference type="Proteomes" id="UP001597294">
    <property type="component" value="Unassembled WGS sequence"/>
</dbReference>
<dbReference type="EMBL" id="JBHUII010000001">
    <property type="protein sequence ID" value="MFD2204833.1"/>
    <property type="molecule type" value="Genomic_DNA"/>
</dbReference>
<protein>
    <submittedName>
        <fullName evidence="1">PAS domain-containing protein</fullName>
    </submittedName>
</protein>
<sequence length="174" mass="19796">MSSFQYTAAISEFDATPEAIHSLLSIWHNLKASGSFPLKSELDPVTFKNFLGRLCVVDIQHEPLDFIYRLDGTEISAASNEDLAGCSILKGTPNEIYQSHFEEFKIALDTAKPMVWQISYVVPESEFDYYRVILPFSRDKQSISSKPDLFITYCHSRTSDTGSFKFFRQLSTVQ</sequence>
<dbReference type="RefSeq" id="WP_380248801.1">
    <property type="nucleotide sequence ID" value="NZ_JBHUII010000001.1"/>
</dbReference>
<evidence type="ECO:0000313" key="1">
    <source>
        <dbReference type="EMBL" id="MFD2204833.1"/>
    </source>
</evidence>
<keyword evidence="2" id="KW-1185">Reference proteome</keyword>
<gene>
    <name evidence="1" type="ORF">ACFSKO_04400</name>
</gene>